<keyword evidence="2" id="KW-1185">Reference proteome</keyword>
<evidence type="ECO:0000313" key="1">
    <source>
        <dbReference type="EMBL" id="KKO20163.1"/>
    </source>
</evidence>
<dbReference type="AlphaFoldDB" id="A0A0M2UVT1"/>
<proteinExistence type="predicted"/>
<dbReference type="Pfam" id="PF09912">
    <property type="entry name" value="DUF2141"/>
    <property type="match status" value="1"/>
</dbReference>
<dbReference type="InterPro" id="IPR018673">
    <property type="entry name" value="DUF2141"/>
</dbReference>
<organism evidence="1 2">
    <name type="scientific">Candidatus Brocadia fulgida</name>
    <dbReference type="NCBI Taxonomy" id="380242"/>
    <lineage>
        <taxon>Bacteria</taxon>
        <taxon>Pseudomonadati</taxon>
        <taxon>Planctomycetota</taxon>
        <taxon>Candidatus Brocadiia</taxon>
        <taxon>Candidatus Brocadiales</taxon>
        <taxon>Candidatus Brocadiaceae</taxon>
        <taxon>Candidatus Brocadia</taxon>
    </lineage>
</organism>
<gene>
    <name evidence="1" type="ORF">BROFUL_01122</name>
</gene>
<protein>
    <recommendedName>
        <fullName evidence="3">DUF2141 domain-containing protein</fullName>
    </recommendedName>
</protein>
<dbReference type="EMBL" id="LAQJ01000122">
    <property type="protein sequence ID" value="KKO20163.1"/>
    <property type="molecule type" value="Genomic_DNA"/>
</dbReference>
<sequence>MNSISLKRKEAGRHGKSVPFLAGLLSAIFSFHLYAGDVIVTVDRFTDIGNKAPVRFSICDSNECHRKKDKGYVDIEAHLIEQRDHVRRYKITIAAPGEYSLSAYHDLNNNGMLERSGILGIPKEPIGFSRLDLDKIQRHPKWDEVKFTVSKQETSVNVHLVNRFGL</sequence>
<comment type="caution">
    <text evidence="1">The sequence shown here is derived from an EMBL/GenBank/DDBJ whole genome shotgun (WGS) entry which is preliminary data.</text>
</comment>
<dbReference type="Proteomes" id="UP000034954">
    <property type="component" value="Unassembled WGS sequence"/>
</dbReference>
<evidence type="ECO:0008006" key="3">
    <source>
        <dbReference type="Google" id="ProtNLM"/>
    </source>
</evidence>
<evidence type="ECO:0000313" key="2">
    <source>
        <dbReference type="Proteomes" id="UP000034954"/>
    </source>
</evidence>
<reference evidence="1 2" key="1">
    <citation type="journal article" date="2013" name="BMC Microbiol.">
        <title>Identification of the type II cytochrome c maturation pathway in anammox bacteria by comparative genomics.</title>
        <authorList>
            <person name="Ferousi C."/>
            <person name="Speth D.R."/>
            <person name="Reimann J."/>
            <person name="Op den Camp H.J."/>
            <person name="Allen J.W."/>
            <person name="Keltjens J.T."/>
            <person name="Jetten M.S."/>
        </authorList>
    </citation>
    <scope>NUCLEOTIDE SEQUENCE [LARGE SCALE GENOMIC DNA]</scope>
    <source>
        <strain evidence="1">RU1</strain>
    </source>
</reference>
<accession>A0A0M2UVT1</accession>
<name>A0A0M2UVT1_9BACT</name>